<comment type="caution">
    <text evidence="2">The sequence shown here is derived from an EMBL/GenBank/DDBJ whole genome shotgun (WGS) entry which is preliminary data.</text>
</comment>
<protein>
    <submittedName>
        <fullName evidence="2">Uncharacterized protein</fullName>
    </submittedName>
</protein>
<evidence type="ECO:0000313" key="2">
    <source>
        <dbReference type="EMBL" id="KAK3600486.1"/>
    </source>
</evidence>
<evidence type="ECO:0000313" key="3">
    <source>
        <dbReference type="Proteomes" id="UP001195483"/>
    </source>
</evidence>
<proteinExistence type="predicted"/>
<accession>A0AAE0SYL8</accession>
<name>A0AAE0SYL8_9BIVA</name>
<dbReference type="EMBL" id="JAEAOA010000532">
    <property type="protein sequence ID" value="KAK3600486.1"/>
    <property type="molecule type" value="Genomic_DNA"/>
</dbReference>
<keyword evidence="3" id="KW-1185">Reference proteome</keyword>
<organism evidence="2 3">
    <name type="scientific">Potamilus streckersoni</name>
    <dbReference type="NCBI Taxonomy" id="2493646"/>
    <lineage>
        <taxon>Eukaryota</taxon>
        <taxon>Metazoa</taxon>
        <taxon>Spiralia</taxon>
        <taxon>Lophotrochozoa</taxon>
        <taxon>Mollusca</taxon>
        <taxon>Bivalvia</taxon>
        <taxon>Autobranchia</taxon>
        <taxon>Heteroconchia</taxon>
        <taxon>Palaeoheterodonta</taxon>
        <taxon>Unionida</taxon>
        <taxon>Unionoidea</taxon>
        <taxon>Unionidae</taxon>
        <taxon>Ambleminae</taxon>
        <taxon>Lampsilini</taxon>
        <taxon>Potamilus</taxon>
    </lineage>
</organism>
<feature type="region of interest" description="Disordered" evidence="1">
    <location>
        <begin position="135"/>
        <end position="159"/>
    </location>
</feature>
<reference evidence="2" key="1">
    <citation type="journal article" date="2021" name="Genome Biol. Evol.">
        <title>A High-Quality Reference Genome for a Parasitic Bivalve with Doubly Uniparental Inheritance (Bivalvia: Unionida).</title>
        <authorList>
            <person name="Smith C.H."/>
        </authorList>
    </citation>
    <scope>NUCLEOTIDE SEQUENCE</scope>
    <source>
        <strain evidence="2">CHS0354</strain>
    </source>
</reference>
<dbReference type="Proteomes" id="UP001195483">
    <property type="component" value="Unassembled WGS sequence"/>
</dbReference>
<evidence type="ECO:0000256" key="1">
    <source>
        <dbReference type="SAM" id="MobiDB-lite"/>
    </source>
</evidence>
<feature type="compositionally biased region" description="Polar residues" evidence="1">
    <location>
        <begin position="146"/>
        <end position="159"/>
    </location>
</feature>
<reference evidence="2" key="2">
    <citation type="journal article" date="2021" name="Genome Biol. Evol.">
        <title>Developing a high-quality reference genome for a parasitic bivalve with doubly uniparental inheritance (Bivalvia: Unionida).</title>
        <authorList>
            <person name="Smith C.H."/>
        </authorList>
    </citation>
    <scope>NUCLEOTIDE SEQUENCE</scope>
    <source>
        <strain evidence="2">CHS0354</strain>
        <tissue evidence="2">Mantle</tissue>
    </source>
</reference>
<sequence>MANMETSDMVTCNMSDRFESCTEGFCCARDDFQIHIIYCKKIGYEGDHCSTRPSSFDCACHDGLYCKPNIAGHLNSLYGTCHRDKAINNTTAATTTTTHHPGVPFNLWNSTDMMSSDITTGGITFFTITRKQASELSTQDGHDETTGNTSLNTQNPIIG</sequence>
<dbReference type="Gene3D" id="2.10.80.10">
    <property type="entry name" value="Lipase, subunit A"/>
    <property type="match status" value="1"/>
</dbReference>
<gene>
    <name evidence="2" type="ORF">CHS0354_007866</name>
</gene>
<reference evidence="2" key="3">
    <citation type="submission" date="2023-05" db="EMBL/GenBank/DDBJ databases">
        <authorList>
            <person name="Smith C.H."/>
        </authorList>
    </citation>
    <scope>NUCLEOTIDE SEQUENCE</scope>
    <source>
        <strain evidence="2">CHS0354</strain>
        <tissue evidence="2">Mantle</tissue>
    </source>
</reference>
<dbReference type="AlphaFoldDB" id="A0AAE0SYL8"/>